<protein>
    <submittedName>
        <fullName evidence="1">Uncharacterized protein</fullName>
    </submittedName>
</protein>
<proteinExistence type="predicted"/>
<dbReference type="EMBL" id="OD011138">
    <property type="protein sequence ID" value="CAD7416454.1"/>
    <property type="molecule type" value="Genomic_DNA"/>
</dbReference>
<gene>
    <name evidence="1" type="ORF">TPSB3V08_LOCUS11049</name>
</gene>
<sequence>MHELPALNVILLSCNCFALNGREVMLDYISSREVICGRSRESAEDVSPLCLHRLTDALGLPDWSHGGNSSNPTTIRGGSIGQLNGTITTGQFLT</sequence>
<evidence type="ECO:0000313" key="1">
    <source>
        <dbReference type="EMBL" id="CAD7416454.1"/>
    </source>
</evidence>
<name>A0A7R9DKT1_TIMPO</name>
<reference evidence="1" key="1">
    <citation type="submission" date="2020-11" db="EMBL/GenBank/DDBJ databases">
        <authorList>
            <person name="Tran Van P."/>
        </authorList>
    </citation>
    <scope>NUCLEOTIDE SEQUENCE</scope>
</reference>
<organism evidence="1">
    <name type="scientific">Timema poppense</name>
    <name type="common">Walking stick</name>
    <dbReference type="NCBI Taxonomy" id="170557"/>
    <lineage>
        <taxon>Eukaryota</taxon>
        <taxon>Metazoa</taxon>
        <taxon>Ecdysozoa</taxon>
        <taxon>Arthropoda</taxon>
        <taxon>Hexapoda</taxon>
        <taxon>Insecta</taxon>
        <taxon>Pterygota</taxon>
        <taxon>Neoptera</taxon>
        <taxon>Polyneoptera</taxon>
        <taxon>Phasmatodea</taxon>
        <taxon>Timematodea</taxon>
        <taxon>Timematoidea</taxon>
        <taxon>Timematidae</taxon>
        <taxon>Timema</taxon>
    </lineage>
</organism>
<dbReference type="AlphaFoldDB" id="A0A7R9DKT1"/>
<accession>A0A7R9DKT1</accession>